<dbReference type="OrthoDB" id="9784165at2"/>
<comment type="subcellular location">
    <subcellularLocation>
        <location evidence="6">Cell inner membrane</location>
        <topology evidence="6">Single-pass membrane protein</topology>
    </subcellularLocation>
</comment>
<dbReference type="Pfam" id="PF04205">
    <property type="entry name" value="FMN_bind"/>
    <property type="match status" value="1"/>
</dbReference>
<keyword evidence="6 8" id="KW-0812">Transmembrane</keyword>
<keyword evidence="11" id="KW-1185">Reference proteome</keyword>
<evidence type="ECO:0000256" key="8">
    <source>
        <dbReference type="SAM" id="Phobius"/>
    </source>
</evidence>
<dbReference type="NCBIfam" id="TIGR01947">
    <property type="entry name" value="rnfG"/>
    <property type="match status" value="1"/>
</dbReference>
<keyword evidence="5 6" id="KW-0249">Electron transport</keyword>
<keyword evidence="6" id="KW-1003">Cell membrane</keyword>
<dbReference type="GO" id="GO:0022900">
    <property type="term" value="P:electron transport chain"/>
    <property type="evidence" value="ECO:0007669"/>
    <property type="project" value="UniProtKB-UniRule"/>
</dbReference>
<dbReference type="HOGENOM" id="CLU_077882_1_0_4"/>
<feature type="transmembrane region" description="Helical" evidence="8">
    <location>
        <begin position="12"/>
        <end position="32"/>
    </location>
</feature>
<keyword evidence="6" id="KW-1278">Translocase</keyword>
<dbReference type="eggNOG" id="COG4659">
    <property type="taxonomic scope" value="Bacteria"/>
</dbReference>
<keyword evidence="2 6" id="KW-0597">Phosphoprotein</keyword>
<dbReference type="PANTHER" id="PTHR36118:SF1">
    <property type="entry name" value="ION-TRANSLOCATING OXIDOREDUCTASE COMPLEX SUBUNIT G"/>
    <property type="match status" value="1"/>
</dbReference>
<keyword evidence="3 6" id="KW-0285">Flavoprotein</keyword>
<evidence type="ECO:0000259" key="9">
    <source>
        <dbReference type="SMART" id="SM00900"/>
    </source>
</evidence>
<evidence type="ECO:0000256" key="4">
    <source>
        <dbReference type="ARBA" id="ARBA00022643"/>
    </source>
</evidence>
<dbReference type="PANTHER" id="PTHR36118">
    <property type="entry name" value="ION-TRANSLOCATING OXIDOREDUCTASE COMPLEX SUBUNIT G"/>
    <property type="match status" value="1"/>
</dbReference>
<evidence type="ECO:0000313" key="10">
    <source>
        <dbReference type="EMBL" id="ACT48861.1"/>
    </source>
</evidence>
<dbReference type="Proteomes" id="UP000002742">
    <property type="component" value="Chromosome"/>
</dbReference>
<protein>
    <recommendedName>
        <fullName evidence="6">Ion-translocating oxidoreductase complex subunit G</fullName>
        <ecNumber evidence="6">7.-.-.-</ecNumber>
    </recommendedName>
    <alternativeName>
        <fullName evidence="6">Rnf electron transport complex subunit G</fullName>
    </alternativeName>
</protein>
<dbReference type="InterPro" id="IPR007329">
    <property type="entry name" value="FMN-bd"/>
</dbReference>
<dbReference type="STRING" id="583345.Mmol_1958"/>
<comment type="cofactor">
    <cofactor evidence="6">
        <name>FMN</name>
        <dbReference type="ChEBI" id="CHEBI:58210"/>
    </cofactor>
</comment>
<proteinExistence type="inferred from homology"/>
<accession>C6WYE2</accession>
<organism evidence="10 11">
    <name type="scientific">Methylotenera mobilis (strain JLW8 / ATCC BAA-1282 / DSM 17540)</name>
    <dbReference type="NCBI Taxonomy" id="583345"/>
    <lineage>
        <taxon>Bacteria</taxon>
        <taxon>Pseudomonadati</taxon>
        <taxon>Pseudomonadota</taxon>
        <taxon>Betaproteobacteria</taxon>
        <taxon>Nitrosomonadales</taxon>
        <taxon>Methylophilaceae</taxon>
        <taxon>Methylotenera</taxon>
    </lineage>
</organism>
<feature type="domain" description="FMN-binding" evidence="9">
    <location>
        <begin position="105"/>
        <end position="197"/>
    </location>
</feature>
<keyword evidence="4 6" id="KW-0288">FMN</keyword>
<dbReference type="PIRSF" id="PIRSF006091">
    <property type="entry name" value="E_trnsport_RnfG"/>
    <property type="match status" value="1"/>
</dbReference>
<evidence type="ECO:0000256" key="2">
    <source>
        <dbReference type="ARBA" id="ARBA00022553"/>
    </source>
</evidence>
<dbReference type="GO" id="GO:0005886">
    <property type="term" value="C:plasma membrane"/>
    <property type="evidence" value="ECO:0007669"/>
    <property type="project" value="UniProtKB-SubCell"/>
</dbReference>
<dbReference type="KEGG" id="mmb:Mmol_1958"/>
<evidence type="ECO:0000256" key="6">
    <source>
        <dbReference type="HAMAP-Rule" id="MF_00479"/>
    </source>
</evidence>
<dbReference type="EC" id="7.-.-.-" evidence="6"/>
<evidence type="ECO:0000256" key="5">
    <source>
        <dbReference type="ARBA" id="ARBA00022982"/>
    </source>
</evidence>
<dbReference type="RefSeq" id="WP_015832896.1">
    <property type="nucleotide sequence ID" value="NC_012968.1"/>
</dbReference>
<dbReference type="GO" id="GO:0009055">
    <property type="term" value="F:electron transfer activity"/>
    <property type="evidence" value="ECO:0007669"/>
    <property type="project" value="InterPro"/>
</dbReference>
<comment type="subunit">
    <text evidence="6">The complex is composed of six subunits: RnfA, RnfB, RnfC, RnfD, RnfE and RnfG.</text>
</comment>
<evidence type="ECO:0000256" key="3">
    <source>
        <dbReference type="ARBA" id="ARBA00022630"/>
    </source>
</evidence>
<reference evidence="10 11" key="2">
    <citation type="journal article" date="2011" name="J. Bacteriol.">
        <title>Genomes of three methylotrophs from a single niche uncover genetic and metabolic divergence of Methylophilaceae.</title>
        <authorList>
            <person name="Lapidus A."/>
            <person name="Clum A."/>
            <person name="Labutti K."/>
            <person name="Kaluzhnaya M.G."/>
            <person name="Lim S."/>
            <person name="Beck D.A."/>
            <person name="Glavina Del Rio T."/>
            <person name="Nolan M."/>
            <person name="Mavromatis K."/>
            <person name="Huntemann M."/>
            <person name="Lucas S."/>
            <person name="Lidstrom M.E."/>
            <person name="Ivanova N."/>
            <person name="Chistoserdova L."/>
        </authorList>
    </citation>
    <scope>NUCLEOTIDE SEQUENCE [LARGE SCALE GENOMIC DNA]</scope>
    <source>
        <strain evidence="11">JLW8 / ATCC BAA-1282 / DSM 17540</strain>
    </source>
</reference>
<name>C6WYE2_METML</name>
<dbReference type="SMART" id="SM00900">
    <property type="entry name" value="FMN_bind"/>
    <property type="match status" value="1"/>
</dbReference>
<feature type="modified residue" description="FMN phosphoryl threonine" evidence="6">
    <location>
        <position position="180"/>
    </location>
</feature>
<dbReference type="NCBIfam" id="NF002519">
    <property type="entry name" value="PRK01908.1"/>
    <property type="match status" value="1"/>
</dbReference>
<keyword evidence="6 8" id="KW-1133">Transmembrane helix</keyword>
<reference evidence="11" key="1">
    <citation type="submission" date="2009-07" db="EMBL/GenBank/DDBJ databases">
        <title>Complete sequence of Methylotenera mobilis JLW8.</title>
        <authorList>
            <consortium name="US DOE Joint Genome Institute"/>
            <person name="Lucas S."/>
            <person name="Copeland A."/>
            <person name="Lapidus A."/>
            <person name="Glavina del Rio T."/>
            <person name="Tice H."/>
            <person name="Bruce D."/>
            <person name="Goodwin L."/>
            <person name="Pitluck S."/>
            <person name="LaButti K.M."/>
            <person name="Clum A."/>
            <person name="Larimer F."/>
            <person name="Land M."/>
            <person name="Hauser L."/>
            <person name="Kyrpides N."/>
            <person name="Mikhailova N."/>
            <person name="Kayluzhnaya M."/>
            <person name="Chistoserdova L."/>
        </authorList>
    </citation>
    <scope>NUCLEOTIDE SEQUENCE [LARGE SCALE GENOMIC DNA]</scope>
    <source>
        <strain evidence="11">JLW8 / ATCC BAA-1282 / DSM 17540</strain>
    </source>
</reference>
<dbReference type="GO" id="GO:0010181">
    <property type="term" value="F:FMN binding"/>
    <property type="evidence" value="ECO:0007669"/>
    <property type="project" value="InterPro"/>
</dbReference>
<comment type="function">
    <text evidence="6">Part of a membrane-bound complex that couples electron transfer with translocation of ions across the membrane.</text>
</comment>
<keyword evidence="6" id="KW-0997">Cell inner membrane</keyword>
<keyword evidence="6 8" id="KW-0472">Membrane</keyword>
<comment type="similarity">
    <text evidence="6">Belongs to the RnfG family.</text>
</comment>
<evidence type="ECO:0000313" key="11">
    <source>
        <dbReference type="Proteomes" id="UP000002742"/>
    </source>
</evidence>
<dbReference type="EMBL" id="CP001672">
    <property type="protein sequence ID" value="ACT48861.1"/>
    <property type="molecule type" value="Genomic_DNA"/>
</dbReference>
<sequence>MSENIIKHAIKTAGTLTAFALVGTAILAYIFIITRAPIEASEAEARLALFAQILPHDTYNNDLLKSELTIPPNALLGNHVPSKANIAKLGDKTVGVILEAIAHDGYAGDIKLLLAIRADGSISGVRVLTHKETPGLGDYIEIERNAWITQFSNESLAKTAAKDWAVTKDGGKFEYMAGATITPRAIVKAAAKALQFFNENKPLLLENKTTDNMPPSKDAKHEHKAQSQSKVAK</sequence>
<gene>
    <name evidence="6" type="primary">rnfG</name>
    <name evidence="10" type="ordered locus">Mmol_1958</name>
</gene>
<feature type="region of interest" description="Disordered" evidence="7">
    <location>
        <begin position="205"/>
        <end position="233"/>
    </location>
</feature>
<dbReference type="HAMAP" id="MF_00479">
    <property type="entry name" value="RsxG_RnfG"/>
    <property type="match status" value="1"/>
</dbReference>
<dbReference type="InterPro" id="IPR010209">
    <property type="entry name" value="Ion_transpt_RnfG/RsxG"/>
</dbReference>
<keyword evidence="1 6" id="KW-0813">Transport</keyword>
<evidence type="ECO:0000256" key="1">
    <source>
        <dbReference type="ARBA" id="ARBA00022448"/>
    </source>
</evidence>
<dbReference type="AlphaFoldDB" id="C6WYE2"/>
<evidence type="ECO:0000256" key="7">
    <source>
        <dbReference type="SAM" id="MobiDB-lite"/>
    </source>
</evidence>